<dbReference type="Proteomes" id="UP000018680">
    <property type="component" value="Chromosome"/>
</dbReference>
<dbReference type="KEGG" id="slr:L21SP2_2288"/>
<protein>
    <recommendedName>
        <fullName evidence="1">PIN domain-containing protein</fullName>
    </recommendedName>
</protein>
<dbReference type="CDD" id="cd09872">
    <property type="entry name" value="PIN_Sll0205-like"/>
    <property type="match status" value="1"/>
</dbReference>
<reference evidence="2 3" key="1">
    <citation type="journal article" date="2015" name="Stand. Genomic Sci.">
        <title>Complete genome sequence and description of Salinispira pacifica gen. nov., sp. nov., a novel spirochaete isolated form a hypersaline microbial mat.</title>
        <authorList>
            <person name="Ben Hania W."/>
            <person name="Joseph M."/>
            <person name="Schumann P."/>
            <person name="Bunk B."/>
            <person name="Fiebig A."/>
            <person name="Sproer C."/>
            <person name="Klenk H.P."/>
            <person name="Fardeau M.L."/>
            <person name="Spring S."/>
        </authorList>
    </citation>
    <scope>NUCLEOTIDE SEQUENCE [LARGE SCALE GENOMIC DNA]</scope>
    <source>
        <strain evidence="2 3">L21-RPul-D2</strain>
    </source>
</reference>
<dbReference type="EMBL" id="CP006939">
    <property type="protein sequence ID" value="AHC15645.1"/>
    <property type="molecule type" value="Genomic_DNA"/>
</dbReference>
<feature type="domain" description="PIN" evidence="1">
    <location>
        <begin position="4"/>
        <end position="123"/>
    </location>
</feature>
<evidence type="ECO:0000313" key="2">
    <source>
        <dbReference type="EMBL" id="AHC15645.1"/>
    </source>
</evidence>
<dbReference type="Gene3D" id="3.40.50.1010">
    <property type="entry name" value="5'-nuclease"/>
    <property type="match status" value="1"/>
</dbReference>
<dbReference type="InterPro" id="IPR052919">
    <property type="entry name" value="TA_system_RNase"/>
</dbReference>
<organism evidence="2 3">
    <name type="scientific">Salinispira pacifica</name>
    <dbReference type="NCBI Taxonomy" id="1307761"/>
    <lineage>
        <taxon>Bacteria</taxon>
        <taxon>Pseudomonadati</taxon>
        <taxon>Spirochaetota</taxon>
        <taxon>Spirochaetia</taxon>
        <taxon>Spirochaetales</taxon>
        <taxon>Spirochaetaceae</taxon>
        <taxon>Salinispira</taxon>
    </lineage>
</organism>
<gene>
    <name evidence="2" type="ORF">L21SP2_2288</name>
</gene>
<keyword evidence="3" id="KW-1185">Reference proteome</keyword>
<dbReference type="InterPro" id="IPR002716">
    <property type="entry name" value="PIN_dom"/>
</dbReference>
<dbReference type="PANTHER" id="PTHR36173:SF2">
    <property type="entry name" value="RIBONUCLEASE VAPC16"/>
    <property type="match status" value="1"/>
</dbReference>
<dbReference type="RefSeq" id="WP_024268549.1">
    <property type="nucleotide sequence ID" value="NC_023035.1"/>
</dbReference>
<dbReference type="SUPFAM" id="SSF88723">
    <property type="entry name" value="PIN domain-like"/>
    <property type="match status" value="1"/>
</dbReference>
<dbReference type="InterPro" id="IPR029060">
    <property type="entry name" value="PIN-like_dom_sf"/>
</dbReference>
<proteinExistence type="predicted"/>
<accession>V5WJ41</accession>
<evidence type="ECO:0000313" key="3">
    <source>
        <dbReference type="Proteomes" id="UP000018680"/>
    </source>
</evidence>
<dbReference type="STRING" id="1307761.L21SP2_2288"/>
<dbReference type="eggNOG" id="COG3744">
    <property type="taxonomic scope" value="Bacteria"/>
</dbReference>
<dbReference type="PANTHER" id="PTHR36173">
    <property type="entry name" value="RIBONUCLEASE VAPC16-RELATED"/>
    <property type="match status" value="1"/>
</dbReference>
<dbReference type="InterPro" id="IPR041705">
    <property type="entry name" value="PIN_Sll0205"/>
</dbReference>
<dbReference type="AlphaFoldDB" id="V5WJ41"/>
<sequence length="129" mass="14770">MSSYLLDTHCLLWWWSAENELSDAVRSLIENPMNTIIVSAASAWEISTKTRIGKLPQGEQIIAQWQKRINEDHFDYLDISAEHALKAGMLNGEHRDPFDRMLSAQSLIEGNPLLSKDTKLDQFGISRIW</sequence>
<evidence type="ECO:0000259" key="1">
    <source>
        <dbReference type="Pfam" id="PF01850"/>
    </source>
</evidence>
<name>V5WJ41_9SPIO</name>
<dbReference type="HOGENOM" id="CLU_129890_0_1_12"/>
<dbReference type="Pfam" id="PF01850">
    <property type="entry name" value="PIN"/>
    <property type="match status" value="1"/>
</dbReference>